<keyword evidence="2 5" id="KW-0238">DNA-binding</keyword>
<evidence type="ECO:0000313" key="10">
    <source>
        <dbReference type="Proteomes" id="UP000681967"/>
    </source>
</evidence>
<feature type="non-terminal residue" evidence="8">
    <location>
        <position position="1"/>
    </location>
</feature>
<dbReference type="CDD" id="cd00086">
    <property type="entry name" value="homeodomain"/>
    <property type="match status" value="1"/>
</dbReference>
<dbReference type="GO" id="GO:0000981">
    <property type="term" value="F:DNA-binding transcription factor activity, RNA polymerase II-specific"/>
    <property type="evidence" value="ECO:0007669"/>
    <property type="project" value="InterPro"/>
</dbReference>
<evidence type="ECO:0000313" key="9">
    <source>
        <dbReference type="EMBL" id="CAF5067637.1"/>
    </source>
</evidence>
<comment type="caution">
    <text evidence="8">The sequence shown here is derived from an EMBL/GenBank/DDBJ whole genome shotgun (WGS) entry which is preliminary data.</text>
</comment>
<dbReference type="Pfam" id="PF00046">
    <property type="entry name" value="Homeodomain"/>
    <property type="match status" value="1"/>
</dbReference>
<dbReference type="AlphaFoldDB" id="A0A8S3CIA7"/>
<dbReference type="PANTHER" id="PTHR24329:SF543">
    <property type="entry name" value="FI01017P-RELATED"/>
    <property type="match status" value="1"/>
</dbReference>
<proteinExistence type="predicted"/>
<evidence type="ECO:0000313" key="8">
    <source>
        <dbReference type="EMBL" id="CAF4894826.1"/>
    </source>
</evidence>
<dbReference type="Proteomes" id="UP000681720">
    <property type="component" value="Unassembled WGS sequence"/>
</dbReference>
<gene>
    <name evidence="8" type="ORF">BYL167_LOCUS51911</name>
    <name evidence="9" type="ORF">GIL414_LOCUS60918</name>
</gene>
<dbReference type="EMBL" id="CAJOBH010165888">
    <property type="protein sequence ID" value="CAF4894826.1"/>
    <property type="molecule type" value="Genomic_DNA"/>
</dbReference>
<evidence type="ECO:0000256" key="6">
    <source>
        <dbReference type="RuleBase" id="RU000682"/>
    </source>
</evidence>
<dbReference type="Proteomes" id="UP000681967">
    <property type="component" value="Unassembled WGS sequence"/>
</dbReference>
<keyword evidence="3 5" id="KW-0371">Homeobox</keyword>
<dbReference type="InterPro" id="IPR001356">
    <property type="entry name" value="HD"/>
</dbReference>
<name>A0A8S3CIA7_9BILA</name>
<evidence type="ECO:0000256" key="1">
    <source>
        <dbReference type="ARBA" id="ARBA00004123"/>
    </source>
</evidence>
<reference evidence="8" key="1">
    <citation type="submission" date="2021-02" db="EMBL/GenBank/DDBJ databases">
        <authorList>
            <person name="Nowell W R."/>
        </authorList>
    </citation>
    <scope>NUCLEOTIDE SEQUENCE</scope>
</reference>
<evidence type="ECO:0000256" key="2">
    <source>
        <dbReference type="ARBA" id="ARBA00023125"/>
    </source>
</evidence>
<evidence type="ECO:0000259" key="7">
    <source>
        <dbReference type="PROSITE" id="PS50071"/>
    </source>
</evidence>
<dbReference type="EMBL" id="CAJOBJ010237048">
    <property type="protein sequence ID" value="CAF5067637.1"/>
    <property type="molecule type" value="Genomic_DNA"/>
</dbReference>
<dbReference type="PROSITE" id="PS00027">
    <property type="entry name" value="HOMEOBOX_1"/>
    <property type="match status" value="1"/>
</dbReference>
<keyword evidence="4 5" id="KW-0539">Nucleus</keyword>
<dbReference type="Gene3D" id="1.10.10.60">
    <property type="entry name" value="Homeodomain-like"/>
    <property type="match status" value="1"/>
</dbReference>
<evidence type="ECO:0000256" key="5">
    <source>
        <dbReference type="PROSITE-ProRule" id="PRU00108"/>
    </source>
</evidence>
<feature type="non-terminal residue" evidence="8">
    <location>
        <position position="52"/>
    </location>
</feature>
<dbReference type="SMART" id="SM00389">
    <property type="entry name" value="HOX"/>
    <property type="match status" value="1"/>
</dbReference>
<feature type="domain" description="Homeobox" evidence="7">
    <location>
        <begin position="1"/>
        <end position="36"/>
    </location>
</feature>
<dbReference type="InterPro" id="IPR017970">
    <property type="entry name" value="Homeobox_CS"/>
</dbReference>
<dbReference type="SUPFAM" id="SSF46689">
    <property type="entry name" value="Homeodomain-like"/>
    <property type="match status" value="1"/>
</dbReference>
<evidence type="ECO:0000256" key="3">
    <source>
        <dbReference type="ARBA" id="ARBA00023155"/>
    </source>
</evidence>
<organism evidence="8 10">
    <name type="scientific">Rotaria magnacalcarata</name>
    <dbReference type="NCBI Taxonomy" id="392030"/>
    <lineage>
        <taxon>Eukaryota</taxon>
        <taxon>Metazoa</taxon>
        <taxon>Spiralia</taxon>
        <taxon>Gnathifera</taxon>
        <taxon>Rotifera</taxon>
        <taxon>Eurotatoria</taxon>
        <taxon>Bdelloidea</taxon>
        <taxon>Philodinida</taxon>
        <taxon>Philodinidae</taxon>
        <taxon>Rotaria</taxon>
    </lineage>
</organism>
<dbReference type="GO" id="GO:0005634">
    <property type="term" value="C:nucleus"/>
    <property type="evidence" value="ECO:0007669"/>
    <property type="project" value="UniProtKB-SubCell"/>
</dbReference>
<comment type="subcellular location">
    <subcellularLocation>
        <location evidence="1 5 6">Nucleus</location>
    </subcellularLocation>
</comment>
<dbReference type="PROSITE" id="PS50071">
    <property type="entry name" value="HOMEOBOX_2"/>
    <property type="match status" value="1"/>
</dbReference>
<dbReference type="PANTHER" id="PTHR24329">
    <property type="entry name" value="HOMEOBOX PROTEIN ARISTALESS"/>
    <property type="match status" value="1"/>
</dbReference>
<protein>
    <recommendedName>
        <fullName evidence="7">Homeobox domain-containing protein</fullName>
    </recommendedName>
</protein>
<evidence type="ECO:0000256" key="4">
    <source>
        <dbReference type="ARBA" id="ARBA00023242"/>
    </source>
</evidence>
<feature type="DNA-binding region" description="Homeobox" evidence="5">
    <location>
        <begin position="3"/>
        <end position="37"/>
    </location>
</feature>
<dbReference type="GO" id="GO:0000977">
    <property type="term" value="F:RNA polymerase II transcription regulatory region sequence-specific DNA binding"/>
    <property type="evidence" value="ECO:0007669"/>
    <property type="project" value="TreeGrafter"/>
</dbReference>
<dbReference type="InterPro" id="IPR009057">
    <property type="entry name" value="Homeodomain-like_sf"/>
</dbReference>
<sequence>HYPDVQAREDLSRRTGLSEARVQVWFSNRRARWRKIASAHHQNQQQQQQQQQ</sequence>
<dbReference type="InterPro" id="IPR050649">
    <property type="entry name" value="Paired_Homeobox_TFs"/>
</dbReference>
<accession>A0A8S3CIA7</accession>